<feature type="signal peptide" evidence="5">
    <location>
        <begin position="1"/>
        <end position="41"/>
    </location>
</feature>
<reference evidence="6 7" key="1">
    <citation type="journal article" date="2022" name="Int. J. Syst. Evol. Microbiol.">
        <title>Prevotella herbatica sp. nov., a plant polysaccharide-decomposing anaerobic bacterium isolated from a methanogenic reactor.</title>
        <authorList>
            <person name="Uek A."/>
            <person name="Tonouchi A."/>
            <person name="Kaku N."/>
            <person name="Ueki K."/>
        </authorList>
    </citation>
    <scope>NUCLEOTIDE SEQUENCE [LARGE SCALE GENOMIC DNA]</scope>
    <source>
        <strain evidence="6 7">WR041</strain>
    </source>
</reference>
<evidence type="ECO:0000256" key="5">
    <source>
        <dbReference type="SAM" id="SignalP"/>
    </source>
</evidence>
<evidence type="ECO:0000256" key="2">
    <source>
        <dbReference type="ARBA" id="ARBA00022801"/>
    </source>
</evidence>
<dbReference type="Pfam" id="PF00295">
    <property type="entry name" value="Glyco_hydro_28"/>
    <property type="match status" value="1"/>
</dbReference>
<comment type="similarity">
    <text evidence="1 4">Belongs to the glycosyl hydrolase 28 family.</text>
</comment>
<accession>A0ABM7NWZ2</accession>
<dbReference type="PANTHER" id="PTHR31339">
    <property type="entry name" value="PECTIN LYASE-RELATED"/>
    <property type="match status" value="1"/>
</dbReference>
<dbReference type="Proteomes" id="UP001319045">
    <property type="component" value="Chromosome"/>
</dbReference>
<evidence type="ECO:0000313" key="7">
    <source>
        <dbReference type="Proteomes" id="UP001319045"/>
    </source>
</evidence>
<dbReference type="InterPro" id="IPR000743">
    <property type="entry name" value="Glyco_hydro_28"/>
</dbReference>
<keyword evidence="3 4" id="KW-0326">Glycosidase</keyword>
<name>A0ABM7NWZ2_9BACT</name>
<dbReference type="InterPro" id="IPR011050">
    <property type="entry name" value="Pectin_lyase_fold/virulence"/>
</dbReference>
<keyword evidence="2 4" id="KW-0378">Hydrolase</keyword>
<gene>
    <name evidence="6" type="ORF">prwr041_09280</name>
</gene>
<dbReference type="InterPro" id="IPR051801">
    <property type="entry name" value="GH28_Enzymes"/>
</dbReference>
<evidence type="ECO:0000313" key="6">
    <source>
        <dbReference type="EMBL" id="BCS85035.1"/>
    </source>
</evidence>
<dbReference type="PANTHER" id="PTHR31339:SF9">
    <property type="entry name" value="PLASMIN AND FIBRONECTIN-BINDING PROTEIN A"/>
    <property type="match status" value="1"/>
</dbReference>
<proteinExistence type="inferred from homology"/>
<protein>
    <submittedName>
        <fullName evidence="6">Exopolygalacturonase</fullName>
    </submittedName>
</protein>
<sequence length="456" mass="51077">MYICKSIINRTNKNKSMNVVKSIRKTVLVVVLGMLAGNAMADKWPDGSQMDKWFSDTSHVDVAKLGKQYVITDYGVVNDSNVIQTEAIQKVIDLAASNGGGVIVIPHGTFLSGSLFFKPNTHLHVNGVLKGSDRIADFSIVNTRIEGETCRYFAALVNADHVDGFTITGHGTINGNGYNYWREFWIRRDWNRQCTNKDAQRPRLTYISNCKNVTVQDVRLINSPFWTNHVYKSSHVRYLNCYIFAPTTGVKAPSSDAIDIDACTDLIVNGCYMNVNDDAVVLKGGKGTFADKDSTNGPCERILIQNCRYGTVHGCLTLGSESVNDRNIILRNCIADNANRVLWLKMRPDTPQHYEYVTVDNVSGNVGSYIVVRPWSQFFNPQKRDDMPLSECNNITVRNVKATCRNFFDVGTSDKYHLLSFSFVNVNVTDEANEFSKSLIDNTFVKNVVINGKKIK</sequence>
<keyword evidence="7" id="KW-1185">Reference proteome</keyword>
<evidence type="ECO:0000256" key="1">
    <source>
        <dbReference type="ARBA" id="ARBA00008834"/>
    </source>
</evidence>
<evidence type="ECO:0000256" key="4">
    <source>
        <dbReference type="RuleBase" id="RU361169"/>
    </source>
</evidence>
<dbReference type="InterPro" id="IPR012334">
    <property type="entry name" value="Pectin_lyas_fold"/>
</dbReference>
<dbReference type="EMBL" id="AP024484">
    <property type="protein sequence ID" value="BCS85035.1"/>
    <property type="molecule type" value="Genomic_DNA"/>
</dbReference>
<keyword evidence="5" id="KW-0732">Signal</keyword>
<evidence type="ECO:0000256" key="3">
    <source>
        <dbReference type="ARBA" id="ARBA00023295"/>
    </source>
</evidence>
<organism evidence="6 7">
    <name type="scientific">Prevotella herbatica</name>
    <dbReference type="NCBI Taxonomy" id="2801997"/>
    <lineage>
        <taxon>Bacteria</taxon>
        <taxon>Pseudomonadati</taxon>
        <taxon>Bacteroidota</taxon>
        <taxon>Bacteroidia</taxon>
        <taxon>Bacteroidales</taxon>
        <taxon>Prevotellaceae</taxon>
        <taxon>Prevotella</taxon>
    </lineage>
</organism>
<dbReference type="Gene3D" id="2.160.20.10">
    <property type="entry name" value="Single-stranded right-handed beta-helix, Pectin lyase-like"/>
    <property type="match status" value="1"/>
</dbReference>
<feature type="chain" id="PRO_5046692366" evidence="5">
    <location>
        <begin position="42"/>
        <end position="456"/>
    </location>
</feature>
<dbReference type="SUPFAM" id="SSF51126">
    <property type="entry name" value="Pectin lyase-like"/>
    <property type="match status" value="1"/>
</dbReference>